<dbReference type="Proteomes" id="UP000176923">
    <property type="component" value="Unassembled WGS sequence"/>
</dbReference>
<evidence type="ECO:0000313" key="1">
    <source>
        <dbReference type="EMBL" id="OGG15636.1"/>
    </source>
</evidence>
<dbReference type="STRING" id="1798382.A3D77_01250"/>
<reference evidence="1 2" key="1">
    <citation type="journal article" date="2016" name="Nat. Commun.">
        <title>Thousands of microbial genomes shed light on interconnected biogeochemical processes in an aquifer system.</title>
        <authorList>
            <person name="Anantharaman K."/>
            <person name="Brown C.T."/>
            <person name="Hug L.A."/>
            <person name="Sharon I."/>
            <person name="Castelle C.J."/>
            <person name="Probst A.J."/>
            <person name="Thomas B.C."/>
            <person name="Singh A."/>
            <person name="Wilkins M.J."/>
            <person name="Karaoz U."/>
            <person name="Brodie E.L."/>
            <person name="Williams K.H."/>
            <person name="Hubbard S.S."/>
            <person name="Banfield J.F."/>
        </authorList>
    </citation>
    <scope>NUCLEOTIDE SEQUENCE [LARGE SCALE GENOMIC DNA]</scope>
</reference>
<name>A0A1F5ZT19_9BACT</name>
<accession>A0A1F5ZT19</accession>
<dbReference type="AlphaFoldDB" id="A0A1F5ZT19"/>
<dbReference type="EMBL" id="MFJL01000019">
    <property type="protein sequence ID" value="OGG15636.1"/>
    <property type="molecule type" value="Genomic_DNA"/>
</dbReference>
<sequence>MIILVLFLLISFLQMRQPILAVSLPTTSSPLILVTPVQTRQQRQLYAIQKFFPKIEEIHTRLESRASKLKDEGQKTSKIDSDLAKNNIQISVIKQAVADLDTQINFANPTGISTKSIDTKLRSVISNLKSIYLLQKQIIVTMKKLTPVVKKIIPTEASTSASNL</sequence>
<comment type="caution">
    <text evidence="1">The sequence shown here is derived from an EMBL/GenBank/DDBJ whole genome shotgun (WGS) entry which is preliminary data.</text>
</comment>
<proteinExistence type="predicted"/>
<protein>
    <recommendedName>
        <fullName evidence="3">DUF5667 domain-containing protein</fullName>
    </recommendedName>
</protein>
<gene>
    <name evidence="1" type="ORF">A3D77_01250</name>
</gene>
<organism evidence="1 2">
    <name type="scientific">Candidatus Gottesmanbacteria bacterium RIFCSPHIGHO2_02_FULL_39_11</name>
    <dbReference type="NCBI Taxonomy" id="1798382"/>
    <lineage>
        <taxon>Bacteria</taxon>
        <taxon>Candidatus Gottesmaniibacteriota</taxon>
    </lineage>
</organism>
<evidence type="ECO:0008006" key="3">
    <source>
        <dbReference type="Google" id="ProtNLM"/>
    </source>
</evidence>
<evidence type="ECO:0000313" key="2">
    <source>
        <dbReference type="Proteomes" id="UP000176923"/>
    </source>
</evidence>